<comment type="caution">
    <text evidence="9">The sequence shown here is derived from an EMBL/GenBank/DDBJ whole genome shotgun (WGS) entry which is preliminary data.</text>
</comment>
<evidence type="ECO:0000256" key="4">
    <source>
        <dbReference type="ARBA" id="ARBA00023136"/>
    </source>
</evidence>
<feature type="transmembrane region" description="Helical" evidence="6">
    <location>
        <begin position="195"/>
        <end position="216"/>
    </location>
</feature>
<evidence type="ECO:0000256" key="2">
    <source>
        <dbReference type="ARBA" id="ARBA00022692"/>
    </source>
</evidence>
<keyword evidence="10" id="KW-1185">Reference proteome</keyword>
<name>A0AA39KDC9_9AGAR</name>
<gene>
    <name evidence="9" type="ORF">EV421DRAFT_84227</name>
</gene>
<feature type="compositionally biased region" description="Basic and acidic residues" evidence="5">
    <location>
        <begin position="762"/>
        <end position="826"/>
    </location>
</feature>
<protein>
    <recommendedName>
        <fullName evidence="8">TM7S3/TM198-like domain-containing protein</fullName>
    </recommendedName>
</protein>
<feature type="signal peptide" evidence="7">
    <location>
        <begin position="1"/>
        <end position="22"/>
    </location>
</feature>
<evidence type="ECO:0000256" key="1">
    <source>
        <dbReference type="ARBA" id="ARBA00004141"/>
    </source>
</evidence>
<feature type="compositionally biased region" description="Basic and acidic residues" evidence="5">
    <location>
        <begin position="861"/>
        <end position="874"/>
    </location>
</feature>
<feature type="compositionally biased region" description="Low complexity" evidence="5">
    <location>
        <begin position="728"/>
        <end position="738"/>
    </location>
</feature>
<sequence>MRWPLTALLGAAFVAVAVVAQGNNNSSTSSSSTQASASTSRSSSSGSSSSASSSASSASLSLSLTTSSRTITTSTTTNGQNSQYTTVVPTTFNVTYTATPTSSSASSSSAASSASASASASATPITLDTKLDPAFGVLGAILILTGLPSAFWGHKNRWSSFFLIGFYTLSLVCFVLIIRFGVLEAVNPPSQTIRGMFVLACSVAGIAGGAIAIFFWKAARYCIGAWGGLAFGWWIQCFRNGGLISSVGLRWILYIGLSFLSLAASRLTDETGCAVIGFVLSTIPKIHYHILLISTAFVGASALMLGVDCYTTAGLKEFYVWNLGFRSLFPKFQDNGIRYPVSQSIQIELGLLGAVALMGAAVQLRILSVLQHKLKEISQEQQKQNDDAEQNAAGRFNVVLRERSQWEKEHGHERVESGYSSMPLMKDLDGSSSPVTPDRRSMDYQDAVRQRYQSGVSDFMTAPIPEDELRRATSRSPQGPGALPALDLGLGIENDVPTSFISKDPFTASPTTDKAPKRQLSAAQLEAMKKKEDLVAEIENIRKSIDALKGETPTTSASNSRGPSIRAYDAATSLLLPAPSHSRPPREPAPRGRVRSLDYLGSEILGESISRPTSVPLRDPDWDAYVQDRKLLQPPRGVTPPIGVTKIQMSPAVAEALKDRKRKETSLGYAGPSGSGGATESSEDVPIARKMHRRSTSAGTNAYLYPPAPQPEREPPVAILPPKKIAAPTPQRPVTTRTRTFEELAERHREKMRDLQGPVTTAHREHAELEAAKARWEKSRVAEREAMKRRETERERELRKRREAGEKDGEKTEKRRASDGHKRSLSADRLAQLGTGGSHSRRLSTMKVEDWQRYQQEVVPETEKERPGRRESRRQSGVPFPDDKHVRRKSREPLS</sequence>
<dbReference type="AlphaFoldDB" id="A0AA39KDC9"/>
<evidence type="ECO:0000256" key="6">
    <source>
        <dbReference type="SAM" id="Phobius"/>
    </source>
</evidence>
<feature type="compositionally biased region" description="Basic and acidic residues" evidence="5">
    <location>
        <begin position="656"/>
        <end position="665"/>
    </location>
</feature>
<dbReference type="PANTHER" id="PTHR39469:SF1">
    <property type="entry name" value="DUF4203 DOMAIN-CONTAINING PROTEIN"/>
    <property type="match status" value="1"/>
</dbReference>
<feature type="transmembrane region" description="Helical" evidence="6">
    <location>
        <begin position="160"/>
        <end position="183"/>
    </location>
</feature>
<feature type="region of interest" description="Disordered" evidence="5">
    <location>
        <begin position="405"/>
        <end position="440"/>
    </location>
</feature>
<feature type="compositionally biased region" description="Basic and acidic residues" evidence="5">
    <location>
        <begin position="739"/>
        <end position="754"/>
    </location>
</feature>
<feature type="compositionally biased region" description="Polar residues" evidence="5">
    <location>
        <begin position="552"/>
        <end position="562"/>
    </location>
</feature>
<accession>A0AA39KDC9</accession>
<keyword evidence="3 6" id="KW-1133">Transmembrane helix</keyword>
<dbReference type="PANTHER" id="PTHR39469">
    <property type="entry name" value="CHROMOSOME 1, WHOLE GENOME SHOTGUN SEQUENCE"/>
    <property type="match status" value="1"/>
</dbReference>
<evidence type="ECO:0000313" key="10">
    <source>
        <dbReference type="Proteomes" id="UP001175226"/>
    </source>
</evidence>
<evidence type="ECO:0000256" key="3">
    <source>
        <dbReference type="ARBA" id="ARBA00022989"/>
    </source>
</evidence>
<evidence type="ECO:0000313" key="9">
    <source>
        <dbReference type="EMBL" id="KAK0456688.1"/>
    </source>
</evidence>
<proteinExistence type="predicted"/>
<dbReference type="EMBL" id="JAUEPT010000001">
    <property type="protein sequence ID" value="KAK0456688.1"/>
    <property type="molecule type" value="Genomic_DNA"/>
</dbReference>
<evidence type="ECO:0000256" key="5">
    <source>
        <dbReference type="SAM" id="MobiDB-lite"/>
    </source>
</evidence>
<dbReference type="InterPro" id="IPR025256">
    <property type="entry name" value="TM7S3/TM198-like_dom"/>
</dbReference>
<keyword evidence="7" id="KW-0732">Signal</keyword>
<dbReference type="Proteomes" id="UP001175226">
    <property type="component" value="Unassembled WGS sequence"/>
</dbReference>
<feature type="compositionally biased region" description="Basic and acidic residues" evidence="5">
    <location>
        <begin position="881"/>
        <end position="895"/>
    </location>
</feature>
<dbReference type="Pfam" id="PF13886">
    <property type="entry name" value="TM7S3_TM198"/>
    <property type="match status" value="1"/>
</dbReference>
<feature type="transmembrane region" description="Helical" evidence="6">
    <location>
        <begin position="134"/>
        <end position="153"/>
    </location>
</feature>
<feature type="transmembrane region" description="Helical" evidence="6">
    <location>
        <begin position="288"/>
        <end position="307"/>
    </location>
</feature>
<feature type="domain" description="TM7S3/TM198-like" evidence="8">
    <location>
        <begin position="139"/>
        <end position="364"/>
    </location>
</feature>
<evidence type="ECO:0000259" key="8">
    <source>
        <dbReference type="Pfam" id="PF13886"/>
    </source>
</evidence>
<feature type="compositionally biased region" description="Basic and acidic residues" evidence="5">
    <location>
        <begin position="405"/>
        <end position="416"/>
    </location>
</feature>
<feature type="region of interest" description="Disordered" evidence="5">
    <location>
        <begin position="24"/>
        <end position="55"/>
    </location>
</feature>
<comment type="subcellular location">
    <subcellularLocation>
        <location evidence="1">Membrane</location>
        <topology evidence="1">Multi-pass membrane protein</topology>
    </subcellularLocation>
</comment>
<feature type="transmembrane region" description="Helical" evidence="6">
    <location>
        <begin position="248"/>
        <end position="267"/>
    </location>
</feature>
<dbReference type="GO" id="GO:0016020">
    <property type="term" value="C:membrane"/>
    <property type="evidence" value="ECO:0007669"/>
    <property type="project" value="UniProtKB-SubCell"/>
</dbReference>
<feature type="chain" id="PRO_5041448287" description="TM7S3/TM198-like domain-containing protein" evidence="7">
    <location>
        <begin position="23"/>
        <end position="895"/>
    </location>
</feature>
<evidence type="ECO:0000256" key="7">
    <source>
        <dbReference type="SAM" id="SignalP"/>
    </source>
</evidence>
<feature type="region of interest" description="Disordered" evidence="5">
    <location>
        <begin position="655"/>
        <end position="895"/>
    </location>
</feature>
<keyword evidence="2 6" id="KW-0812">Transmembrane</keyword>
<reference evidence="9" key="1">
    <citation type="submission" date="2023-06" db="EMBL/GenBank/DDBJ databases">
        <authorList>
            <consortium name="Lawrence Berkeley National Laboratory"/>
            <person name="Ahrendt S."/>
            <person name="Sahu N."/>
            <person name="Indic B."/>
            <person name="Wong-Bajracharya J."/>
            <person name="Merenyi Z."/>
            <person name="Ke H.-M."/>
            <person name="Monk M."/>
            <person name="Kocsube S."/>
            <person name="Drula E."/>
            <person name="Lipzen A."/>
            <person name="Balint B."/>
            <person name="Henrissat B."/>
            <person name="Andreopoulos B."/>
            <person name="Martin F.M."/>
            <person name="Harder C.B."/>
            <person name="Rigling D."/>
            <person name="Ford K.L."/>
            <person name="Foster G.D."/>
            <person name="Pangilinan J."/>
            <person name="Papanicolaou A."/>
            <person name="Barry K."/>
            <person name="LaButti K."/>
            <person name="Viragh M."/>
            <person name="Koriabine M."/>
            <person name="Yan M."/>
            <person name="Riley R."/>
            <person name="Champramary S."/>
            <person name="Plett K.L."/>
            <person name="Tsai I.J."/>
            <person name="Slot J."/>
            <person name="Sipos G."/>
            <person name="Plett J."/>
            <person name="Nagy L.G."/>
            <person name="Grigoriev I.V."/>
        </authorList>
    </citation>
    <scope>NUCLEOTIDE SEQUENCE</scope>
    <source>
        <strain evidence="9">FPL87.14</strain>
    </source>
</reference>
<organism evidence="9 10">
    <name type="scientific">Armillaria borealis</name>
    <dbReference type="NCBI Taxonomy" id="47425"/>
    <lineage>
        <taxon>Eukaryota</taxon>
        <taxon>Fungi</taxon>
        <taxon>Dikarya</taxon>
        <taxon>Basidiomycota</taxon>
        <taxon>Agaricomycotina</taxon>
        <taxon>Agaricomycetes</taxon>
        <taxon>Agaricomycetidae</taxon>
        <taxon>Agaricales</taxon>
        <taxon>Marasmiineae</taxon>
        <taxon>Physalacriaceae</taxon>
        <taxon>Armillaria</taxon>
    </lineage>
</organism>
<feature type="transmembrane region" description="Helical" evidence="6">
    <location>
        <begin position="223"/>
        <end position="242"/>
    </location>
</feature>
<keyword evidence="4 6" id="KW-0472">Membrane</keyword>
<feature type="region of interest" description="Disordered" evidence="5">
    <location>
        <begin position="549"/>
        <end position="593"/>
    </location>
</feature>